<reference evidence="1 2" key="1">
    <citation type="submission" date="2021-02" db="EMBL/GenBank/DDBJ databases">
        <title>Lysobacter arenosi sp. nov., isolated from soil of gangwondo yeongwol, south Korea.</title>
        <authorList>
            <person name="Kim K.R."/>
            <person name="Kim K.H."/>
            <person name="Jeon C.O."/>
        </authorList>
    </citation>
    <scope>NUCLEOTIDE SEQUENCE [LARGE SCALE GENOMIC DNA]</scope>
    <source>
        <strain evidence="1 2">R7</strain>
    </source>
</reference>
<accession>A0ABX7RBD6</accession>
<evidence type="ECO:0000313" key="1">
    <source>
        <dbReference type="EMBL" id="QSX74716.1"/>
    </source>
</evidence>
<sequence length="140" mass="15037">MIGALVELSRMHVNVRDRTRGASAAMKVPVVLATSLLLTSCATNCNTVLGSKAWTPIDSELAVVRDANEVAANAGLVHHTMAYGPVTWYRRSNGDLYRCERIEVGAILSGNPDDCMAMGVYLTQTGSSWDPHLGVTSKCQ</sequence>
<evidence type="ECO:0000313" key="2">
    <source>
        <dbReference type="Proteomes" id="UP000663400"/>
    </source>
</evidence>
<dbReference type="Proteomes" id="UP000663400">
    <property type="component" value="Chromosome"/>
</dbReference>
<gene>
    <name evidence="1" type="ORF">HIV01_016340</name>
</gene>
<keyword evidence="2" id="KW-1185">Reference proteome</keyword>
<organism evidence="1 2">
    <name type="scientific">Lysobacter arenosi</name>
    <dbReference type="NCBI Taxonomy" id="2795387"/>
    <lineage>
        <taxon>Bacteria</taxon>
        <taxon>Pseudomonadati</taxon>
        <taxon>Pseudomonadota</taxon>
        <taxon>Gammaproteobacteria</taxon>
        <taxon>Lysobacterales</taxon>
        <taxon>Lysobacteraceae</taxon>
        <taxon>Lysobacter</taxon>
    </lineage>
</organism>
<protein>
    <submittedName>
        <fullName evidence="1">Uncharacterized protein</fullName>
    </submittedName>
</protein>
<proteinExistence type="predicted"/>
<dbReference type="EMBL" id="CP071517">
    <property type="protein sequence ID" value="QSX74716.1"/>
    <property type="molecule type" value="Genomic_DNA"/>
</dbReference>
<dbReference type="RefSeq" id="WP_200608834.1">
    <property type="nucleotide sequence ID" value="NZ_CP071517.1"/>
</dbReference>
<name>A0ABX7RBD6_9GAMM</name>